<sequence>MDYSKYTQGQGSQGGASDYKKYMESYSGDYSKYMKGQSSQGGAADYKQYMDYSKYTQGQGSQRQGGIAKAETKAGSDGPALLVAPSDNTEAAKESQLREEEKKHLREEMASEHERLHKELAEEQEKLKEELASEAKQEQEEQAHEQKEKAAPAEFAASAWSQPLLLSTGSLALGALVAVAAFVARLRRQRQVQLNGAGDYLMYAEAAIETLKKFDTLLRRGGLQNRSANQGYWESHFAYDVGPEGPLSSRLPDSEGRPLTAPGCRPIKHRPQPIKEEVEKTDESPSGSSPSKSTSIPPATPADPEQPPPEPEEGEKRASKNAPLLLSLARFMTKVKAKKSKREKLEEFFYVAEEKAKWSRRPSKPRLLTQEMEEEWAELQDKVRMEKGKWIQHSRRKVEAMFQEEEFGENWDRQQRTLQRERNPRQQENIFDTLSFVRWKVNKQLRQAMQDVEKGNKVNLPRKQDRSAGPPPPDPVWIVGDREDSGLEKARERIATLRAKKYRGKPFMPMGQGRGWRVDQDLFDHVDELFQQYGEAAAINEEAVNPRAASEMVGAKQKARRASDSDSESGHSDSESSSALQRRVVSAPATMRRVQARRITRSRAKSRELSVLPPWMRQMLVQDDIWQQLPESSPWDRTCWLQPVRVKGRTATAPWRDSTCTVHA</sequence>
<protein>
    <submittedName>
        <fullName evidence="2">CmlA protein</fullName>
    </submittedName>
</protein>
<feature type="compositionally biased region" description="Low complexity" evidence="1">
    <location>
        <begin position="284"/>
        <end position="297"/>
    </location>
</feature>
<organism evidence="2 3">
    <name type="scientific">Symbiodinium necroappetens</name>
    <dbReference type="NCBI Taxonomy" id="1628268"/>
    <lineage>
        <taxon>Eukaryota</taxon>
        <taxon>Sar</taxon>
        <taxon>Alveolata</taxon>
        <taxon>Dinophyceae</taxon>
        <taxon>Suessiales</taxon>
        <taxon>Symbiodiniaceae</taxon>
        <taxon>Symbiodinium</taxon>
    </lineage>
</organism>
<dbReference type="EMBL" id="CAJNJA010020542">
    <property type="protein sequence ID" value="CAE7461457.1"/>
    <property type="molecule type" value="Genomic_DNA"/>
</dbReference>
<feature type="region of interest" description="Disordered" evidence="1">
    <location>
        <begin position="1"/>
        <end position="20"/>
    </location>
</feature>
<proteinExistence type="predicted"/>
<feature type="region of interest" description="Disordered" evidence="1">
    <location>
        <begin position="56"/>
        <end position="111"/>
    </location>
</feature>
<accession>A0A812S3E3</accession>
<feature type="region of interest" description="Disordered" evidence="1">
    <location>
        <begin position="125"/>
        <end position="151"/>
    </location>
</feature>
<name>A0A812S3E3_9DINO</name>
<reference evidence="2" key="1">
    <citation type="submission" date="2021-02" db="EMBL/GenBank/DDBJ databases">
        <authorList>
            <person name="Dougan E. K."/>
            <person name="Rhodes N."/>
            <person name="Thang M."/>
            <person name="Chan C."/>
        </authorList>
    </citation>
    <scope>NUCLEOTIDE SEQUENCE</scope>
</reference>
<feature type="region of interest" description="Disordered" evidence="1">
    <location>
        <begin position="244"/>
        <end position="323"/>
    </location>
</feature>
<dbReference type="Proteomes" id="UP000601435">
    <property type="component" value="Unassembled WGS sequence"/>
</dbReference>
<keyword evidence="3" id="KW-1185">Reference proteome</keyword>
<gene>
    <name evidence="2" type="primary">cmlA</name>
    <name evidence="2" type="ORF">SNEC2469_LOCUS12907</name>
</gene>
<feature type="compositionally biased region" description="Basic and acidic residues" evidence="1">
    <location>
        <begin position="273"/>
        <end position="283"/>
    </location>
</feature>
<feature type="compositionally biased region" description="Basic and acidic residues" evidence="1">
    <location>
        <begin position="90"/>
        <end position="111"/>
    </location>
</feature>
<comment type="caution">
    <text evidence="2">The sequence shown here is derived from an EMBL/GenBank/DDBJ whole genome shotgun (WGS) entry which is preliminary data.</text>
</comment>
<evidence type="ECO:0000313" key="3">
    <source>
        <dbReference type="Proteomes" id="UP000601435"/>
    </source>
</evidence>
<feature type="compositionally biased region" description="Polar residues" evidence="1">
    <location>
        <begin position="1"/>
        <end position="10"/>
    </location>
</feature>
<feature type="compositionally biased region" description="Basic and acidic residues" evidence="1">
    <location>
        <begin position="561"/>
        <end position="574"/>
    </location>
</feature>
<feature type="compositionally biased region" description="Basic and acidic residues" evidence="1">
    <location>
        <begin position="451"/>
        <end position="466"/>
    </location>
</feature>
<feature type="compositionally biased region" description="Pro residues" evidence="1">
    <location>
        <begin position="298"/>
        <end position="309"/>
    </location>
</feature>
<feature type="region of interest" description="Disordered" evidence="1">
    <location>
        <begin position="544"/>
        <end position="586"/>
    </location>
</feature>
<evidence type="ECO:0000313" key="2">
    <source>
        <dbReference type="EMBL" id="CAE7461457.1"/>
    </source>
</evidence>
<feature type="region of interest" description="Disordered" evidence="1">
    <location>
        <begin position="450"/>
        <end position="480"/>
    </location>
</feature>
<dbReference type="OrthoDB" id="10376884at2759"/>
<evidence type="ECO:0000256" key="1">
    <source>
        <dbReference type="SAM" id="MobiDB-lite"/>
    </source>
</evidence>
<dbReference type="AlphaFoldDB" id="A0A812S3E3"/>